<evidence type="ECO:0000313" key="1">
    <source>
        <dbReference type="EMBL" id="KAI4383880.1"/>
    </source>
</evidence>
<comment type="caution">
    <text evidence="1">The sequence shown here is derived from an EMBL/GenBank/DDBJ whole genome shotgun (WGS) entry which is preliminary data.</text>
</comment>
<name>A0ACB9RXQ4_9MYRT</name>
<protein>
    <submittedName>
        <fullName evidence="1">Uncharacterized protein</fullName>
    </submittedName>
</protein>
<dbReference type="EMBL" id="CM042882">
    <property type="protein sequence ID" value="KAI4383880.1"/>
    <property type="molecule type" value="Genomic_DNA"/>
</dbReference>
<reference evidence="2" key="1">
    <citation type="journal article" date="2023" name="Front. Plant Sci.">
        <title>Chromosomal-level genome assembly of Melastoma candidum provides insights into trichome evolution.</title>
        <authorList>
            <person name="Zhong Y."/>
            <person name="Wu W."/>
            <person name="Sun C."/>
            <person name="Zou P."/>
            <person name="Liu Y."/>
            <person name="Dai S."/>
            <person name="Zhou R."/>
        </authorList>
    </citation>
    <scope>NUCLEOTIDE SEQUENCE [LARGE SCALE GENOMIC DNA]</scope>
</reference>
<gene>
    <name evidence="1" type="ORF">MLD38_009672</name>
</gene>
<proteinExistence type="predicted"/>
<dbReference type="Proteomes" id="UP001057402">
    <property type="component" value="Chromosome 3"/>
</dbReference>
<accession>A0ACB9RXQ4</accession>
<keyword evidence="2" id="KW-1185">Reference proteome</keyword>
<sequence>MPCWEWDSLGLITWRKFLLALGFVVSDRIGAVDSAWDSTTSASVNIQSLAGDSRACPYDGYLVTESDSKPLTESNKALQRLLGKYLCIAYTTGVDALGKYWNMHKLVLASKHNTLLKVPNSLGLQVLQTRA</sequence>
<evidence type="ECO:0000313" key="2">
    <source>
        <dbReference type="Proteomes" id="UP001057402"/>
    </source>
</evidence>
<organism evidence="1 2">
    <name type="scientific">Melastoma candidum</name>
    <dbReference type="NCBI Taxonomy" id="119954"/>
    <lineage>
        <taxon>Eukaryota</taxon>
        <taxon>Viridiplantae</taxon>
        <taxon>Streptophyta</taxon>
        <taxon>Embryophyta</taxon>
        <taxon>Tracheophyta</taxon>
        <taxon>Spermatophyta</taxon>
        <taxon>Magnoliopsida</taxon>
        <taxon>eudicotyledons</taxon>
        <taxon>Gunneridae</taxon>
        <taxon>Pentapetalae</taxon>
        <taxon>rosids</taxon>
        <taxon>malvids</taxon>
        <taxon>Myrtales</taxon>
        <taxon>Melastomataceae</taxon>
        <taxon>Melastomatoideae</taxon>
        <taxon>Melastomateae</taxon>
        <taxon>Melastoma</taxon>
    </lineage>
</organism>